<evidence type="ECO:0000256" key="1">
    <source>
        <dbReference type="ARBA" id="ARBA00006019"/>
    </source>
</evidence>
<keyword evidence="7" id="KW-1185">Reference proteome</keyword>
<sequence length="747" mass="86657">MSLKPKRINFEKTFGDFEKNLVDLYNMSGFTKVSGMNMFQLVYDLCTARPRPYTEKLFNSIANFLVERTKIIKETILEPEDVINAYAKEWNKYFMASQYAESVCHYLNKLMTQKEIEADAEDDSQNANEPVAGGKYFKQSIEALAYFIWKEQVVNEIKVLHGNRLLYQILDMIKRDRDGEEIEYQPIREAIGSLVRLNSLTDSPMSLYEEEFEKSHISHTKQYYEREAASLITSKSISDYMRKASQRLDQEILRCEKYCDSSSYAKIISECETQFITRYQIQIQSAFENMIRDERFEDCSLAYSLLKRISQIQPLLDIYERWIAQAGKRIISQVEVNAVKDPRSCIESLLDLHANYTGIVTKVFGNDPVFVAAVDKAFRSIVNDSASNPAVYIPEVLARYCDFLLKKNLKSGLNESDIERCLSRVIVLFKYIDDKDVYQKFYSRSLAKRLIYNTSISDEAESLMITRLKDICGVEYTSKLQRMFTDMAISSDLNHSFKEFIEKNGLSLGVDFGIQVLTAGAWPLSQQPTSDFQVPLELEKSVTNFSTFYNAHHNGRKLSWLWHLSKAETKLHSDRRYELSLSLHQLGIVLLFNNANKLSYKEIQESTKLNDPELKRSLKPLIDANLYKMTESSKYEDAIFEFNSEFTSKRTKIKISTFMHVDTPQETDATRRAVEEDRKLYLQAAIVRIMKSRRTLGHTQLVTEVIDQAKSRFAPSVSMIKKCIEQLLEKQYMDRSNDRPDTYLYVA</sequence>
<dbReference type="PROSITE" id="PS01256">
    <property type="entry name" value="CULLIN_1"/>
    <property type="match status" value="1"/>
</dbReference>
<dbReference type="Gene3D" id="3.30.230.130">
    <property type="entry name" value="Cullin, Chain C, Domain 2"/>
    <property type="match status" value="1"/>
</dbReference>
<dbReference type="InterPro" id="IPR019559">
    <property type="entry name" value="Cullin_neddylation_domain"/>
</dbReference>
<dbReference type="SMART" id="SM00182">
    <property type="entry name" value="CULLIN"/>
    <property type="match status" value="1"/>
</dbReference>
<dbReference type="Pfam" id="PF10557">
    <property type="entry name" value="Cullin_Nedd8"/>
    <property type="match status" value="1"/>
</dbReference>
<dbReference type="InterPro" id="IPR059120">
    <property type="entry name" value="Cullin-like_AB"/>
</dbReference>
<protein>
    <recommendedName>
        <fullName evidence="5">Cullin family profile domain-containing protein</fullName>
    </recommendedName>
</protein>
<accession>A0ABR2X2U8</accession>
<keyword evidence="2" id="KW-0832">Ubl conjugation</keyword>
<dbReference type="Gene3D" id="1.10.10.10">
    <property type="entry name" value="Winged helix-like DNA-binding domain superfamily/Winged helix DNA-binding domain"/>
    <property type="match status" value="1"/>
</dbReference>
<dbReference type="SUPFAM" id="SSF74788">
    <property type="entry name" value="Cullin repeat-like"/>
    <property type="match status" value="1"/>
</dbReference>
<comment type="similarity">
    <text evidence="1 3 4">Belongs to the cullin family.</text>
</comment>
<organism evidence="6 7">
    <name type="scientific">Basidiobolus ranarum</name>
    <dbReference type="NCBI Taxonomy" id="34480"/>
    <lineage>
        <taxon>Eukaryota</taxon>
        <taxon>Fungi</taxon>
        <taxon>Fungi incertae sedis</taxon>
        <taxon>Zoopagomycota</taxon>
        <taxon>Entomophthoromycotina</taxon>
        <taxon>Basidiobolomycetes</taxon>
        <taxon>Basidiobolales</taxon>
        <taxon>Basidiobolaceae</taxon>
        <taxon>Basidiobolus</taxon>
    </lineage>
</organism>
<dbReference type="InterPro" id="IPR045093">
    <property type="entry name" value="Cullin"/>
</dbReference>
<reference evidence="6 7" key="1">
    <citation type="submission" date="2023-04" db="EMBL/GenBank/DDBJ databases">
        <title>Genome of Basidiobolus ranarum AG-B5.</title>
        <authorList>
            <person name="Stajich J.E."/>
            <person name="Carter-House D."/>
            <person name="Gryganskyi A."/>
        </authorList>
    </citation>
    <scope>NUCLEOTIDE SEQUENCE [LARGE SCALE GENOMIC DNA]</scope>
    <source>
        <strain evidence="6 7">AG-B5</strain>
    </source>
</reference>
<proteinExistence type="inferred from homology"/>
<dbReference type="EMBL" id="JASJQH010000041">
    <property type="protein sequence ID" value="KAK9767992.1"/>
    <property type="molecule type" value="Genomic_DNA"/>
</dbReference>
<feature type="domain" description="Cullin family profile" evidence="5">
    <location>
        <begin position="392"/>
        <end position="622"/>
    </location>
</feature>
<dbReference type="InterPro" id="IPR016157">
    <property type="entry name" value="Cullin_CS"/>
</dbReference>
<evidence type="ECO:0000256" key="2">
    <source>
        <dbReference type="ARBA" id="ARBA00022843"/>
    </source>
</evidence>
<evidence type="ECO:0000256" key="4">
    <source>
        <dbReference type="RuleBase" id="RU003829"/>
    </source>
</evidence>
<dbReference type="InterPro" id="IPR036390">
    <property type="entry name" value="WH_DNA-bd_sf"/>
</dbReference>
<dbReference type="Gene3D" id="1.20.1310.10">
    <property type="entry name" value="Cullin Repeats"/>
    <property type="match status" value="4"/>
</dbReference>
<dbReference type="InterPro" id="IPR001373">
    <property type="entry name" value="Cullin_N"/>
</dbReference>
<dbReference type="SMART" id="SM00884">
    <property type="entry name" value="Cullin_Nedd8"/>
    <property type="match status" value="1"/>
</dbReference>
<dbReference type="Proteomes" id="UP001479436">
    <property type="component" value="Unassembled WGS sequence"/>
</dbReference>
<comment type="caution">
    <text evidence="6">The sequence shown here is derived from an EMBL/GenBank/DDBJ whole genome shotgun (WGS) entry which is preliminary data.</text>
</comment>
<dbReference type="InterPro" id="IPR016158">
    <property type="entry name" value="Cullin_homology"/>
</dbReference>
<evidence type="ECO:0000313" key="7">
    <source>
        <dbReference type="Proteomes" id="UP001479436"/>
    </source>
</evidence>
<dbReference type="SUPFAM" id="SSF46785">
    <property type="entry name" value="Winged helix' DNA-binding domain"/>
    <property type="match status" value="1"/>
</dbReference>
<dbReference type="InterPro" id="IPR016159">
    <property type="entry name" value="Cullin_repeat-like_dom_sf"/>
</dbReference>
<dbReference type="InterPro" id="IPR036317">
    <property type="entry name" value="Cullin_homology_sf"/>
</dbReference>
<dbReference type="SUPFAM" id="SSF75632">
    <property type="entry name" value="Cullin homology domain"/>
    <property type="match status" value="1"/>
</dbReference>
<evidence type="ECO:0000259" key="5">
    <source>
        <dbReference type="PROSITE" id="PS50069"/>
    </source>
</evidence>
<name>A0ABR2X2U8_9FUNG</name>
<dbReference type="Pfam" id="PF00888">
    <property type="entry name" value="Cullin"/>
    <property type="match status" value="1"/>
</dbReference>
<evidence type="ECO:0000256" key="3">
    <source>
        <dbReference type="PROSITE-ProRule" id="PRU00330"/>
    </source>
</evidence>
<evidence type="ECO:0000313" key="6">
    <source>
        <dbReference type="EMBL" id="KAK9767992.1"/>
    </source>
</evidence>
<gene>
    <name evidence="6" type="ORF">K7432_001722</name>
</gene>
<dbReference type="Pfam" id="PF26557">
    <property type="entry name" value="Cullin_AB"/>
    <property type="match status" value="1"/>
</dbReference>
<dbReference type="InterPro" id="IPR036388">
    <property type="entry name" value="WH-like_DNA-bd_sf"/>
</dbReference>
<dbReference type="PANTHER" id="PTHR11932">
    <property type="entry name" value="CULLIN"/>
    <property type="match status" value="1"/>
</dbReference>
<dbReference type="PROSITE" id="PS50069">
    <property type="entry name" value="CULLIN_2"/>
    <property type="match status" value="1"/>
</dbReference>